<dbReference type="RefSeq" id="WP_269040921.1">
    <property type="nucleotide sequence ID" value="NZ_CP114040.1"/>
</dbReference>
<accession>A0ABY7HHL6</accession>
<proteinExistence type="predicted"/>
<name>A0ABY7HHL6_9BACT</name>
<reference evidence="1" key="1">
    <citation type="submission" date="2022-11" db="EMBL/GenBank/DDBJ databases">
        <title>Minimal conservation of predation-associated metabolite biosynthetic gene clusters underscores biosynthetic potential of Myxococcota including descriptions for ten novel species: Archangium lansinium sp. nov., Myxococcus landrumus sp. nov., Nannocystis bai.</title>
        <authorList>
            <person name="Ahearne A."/>
            <person name="Stevens C."/>
            <person name="Dowd S."/>
        </authorList>
    </citation>
    <scope>NUCLEOTIDE SEQUENCE</scope>
    <source>
        <strain evidence="1">Fl3</strain>
    </source>
</reference>
<keyword evidence="2" id="KW-1185">Reference proteome</keyword>
<dbReference type="Proteomes" id="UP001164459">
    <property type="component" value="Chromosome"/>
</dbReference>
<dbReference type="EMBL" id="CP114040">
    <property type="protein sequence ID" value="WAS98560.1"/>
    <property type="molecule type" value="Genomic_DNA"/>
</dbReference>
<evidence type="ECO:0000313" key="2">
    <source>
        <dbReference type="Proteomes" id="UP001164459"/>
    </source>
</evidence>
<protein>
    <submittedName>
        <fullName evidence="1">Uncharacterized protein</fullName>
    </submittedName>
</protein>
<sequence>MLADLTPPAPGSETARGLFSGPWLEVFGGRVLADPTLPAPGSETVRGLFSGPWLEVSEGACWPI</sequence>
<gene>
    <name evidence="1" type="ORF">O0S08_20660</name>
</gene>
<organism evidence="1 2">
    <name type="scientific">Nannocystis punicea</name>
    <dbReference type="NCBI Taxonomy" id="2995304"/>
    <lineage>
        <taxon>Bacteria</taxon>
        <taxon>Pseudomonadati</taxon>
        <taxon>Myxococcota</taxon>
        <taxon>Polyangia</taxon>
        <taxon>Nannocystales</taxon>
        <taxon>Nannocystaceae</taxon>
        <taxon>Nannocystis</taxon>
    </lineage>
</organism>
<evidence type="ECO:0000313" key="1">
    <source>
        <dbReference type="EMBL" id="WAS98560.1"/>
    </source>
</evidence>